<protein>
    <submittedName>
        <fullName evidence="2">Uncharacterized protein</fullName>
    </submittedName>
</protein>
<proteinExistence type="predicted"/>
<keyword evidence="1" id="KW-0732">Signal</keyword>
<sequence length="149" mass="16596">MPVVILPCRALLGIYVQAAICVFSGRPYDSHWETILKGLNSVTLFRLSLCSSEMFKVVMIYVRATQPESSSIDEVRVGGPNDRLSLVPTDVIRGSQSGRFRGNSDLDSETILSRELKQNRRPESLQYRLGSRYCNDSQAILVTRIADAG</sequence>
<accession>A0AAD6RZF0</accession>
<dbReference type="Proteomes" id="UP001218188">
    <property type="component" value="Unassembled WGS sequence"/>
</dbReference>
<reference evidence="2" key="1">
    <citation type="submission" date="2023-03" db="EMBL/GenBank/DDBJ databases">
        <title>Massive genome expansion in bonnet fungi (Mycena s.s.) driven by repeated elements and novel gene families across ecological guilds.</title>
        <authorList>
            <consortium name="Lawrence Berkeley National Laboratory"/>
            <person name="Harder C.B."/>
            <person name="Miyauchi S."/>
            <person name="Viragh M."/>
            <person name="Kuo A."/>
            <person name="Thoen E."/>
            <person name="Andreopoulos B."/>
            <person name="Lu D."/>
            <person name="Skrede I."/>
            <person name="Drula E."/>
            <person name="Henrissat B."/>
            <person name="Morin E."/>
            <person name="Kohler A."/>
            <person name="Barry K."/>
            <person name="LaButti K."/>
            <person name="Morin E."/>
            <person name="Salamov A."/>
            <person name="Lipzen A."/>
            <person name="Mereny Z."/>
            <person name="Hegedus B."/>
            <person name="Baldrian P."/>
            <person name="Stursova M."/>
            <person name="Weitz H."/>
            <person name="Taylor A."/>
            <person name="Grigoriev I.V."/>
            <person name="Nagy L.G."/>
            <person name="Martin F."/>
            <person name="Kauserud H."/>
        </authorList>
    </citation>
    <scope>NUCLEOTIDE SEQUENCE</scope>
    <source>
        <strain evidence="2">CBHHK200</strain>
    </source>
</reference>
<evidence type="ECO:0000256" key="1">
    <source>
        <dbReference type="SAM" id="SignalP"/>
    </source>
</evidence>
<dbReference type="AlphaFoldDB" id="A0AAD6RZF0"/>
<feature type="signal peptide" evidence="1">
    <location>
        <begin position="1"/>
        <end position="18"/>
    </location>
</feature>
<gene>
    <name evidence="2" type="ORF">C8F04DRAFT_1328170</name>
</gene>
<evidence type="ECO:0000313" key="2">
    <source>
        <dbReference type="EMBL" id="KAJ7018406.1"/>
    </source>
</evidence>
<dbReference type="EMBL" id="JARJCM010000341">
    <property type="protein sequence ID" value="KAJ7018406.1"/>
    <property type="molecule type" value="Genomic_DNA"/>
</dbReference>
<keyword evidence="3" id="KW-1185">Reference proteome</keyword>
<feature type="chain" id="PRO_5041985787" evidence="1">
    <location>
        <begin position="19"/>
        <end position="149"/>
    </location>
</feature>
<comment type="caution">
    <text evidence="2">The sequence shown here is derived from an EMBL/GenBank/DDBJ whole genome shotgun (WGS) entry which is preliminary data.</text>
</comment>
<name>A0AAD6RZF0_9AGAR</name>
<evidence type="ECO:0000313" key="3">
    <source>
        <dbReference type="Proteomes" id="UP001218188"/>
    </source>
</evidence>
<organism evidence="2 3">
    <name type="scientific">Mycena alexandri</name>
    <dbReference type="NCBI Taxonomy" id="1745969"/>
    <lineage>
        <taxon>Eukaryota</taxon>
        <taxon>Fungi</taxon>
        <taxon>Dikarya</taxon>
        <taxon>Basidiomycota</taxon>
        <taxon>Agaricomycotina</taxon>
        <taxon>Agaricomycetes</taxon>
        <taxon>Agaricomycetidae</taxon>
        <taxon>Agaricales</taxon>
        <taxon>Marasmiineae</taxon>
        <taxon>Mycenaceae</taxon>
        <taxon>Mycena</taxon>
    </lineage>
</organism>